<dbReference type="PANTHER" id="PTHR36766:SF40">
    <property type="entry name" value="DISEASE RESISTANCE PROTEIN RGA3"/>
    <property type="match status" value="1"/>
</dbReference>
<protein>
    <submittedName>
        <fullName evidence="2">CC-NBS-LRR resistance protein</fullName>
    </submittedName>
</protein>
<name>A0A392Q697_9FABA</name>
<evidence type="ECO:0000256" key="1">
    <source>
        <dbReference type="ARBA" id="ARBA00022821"/>
    </source>
</evidence>
<proteinExistence type="predicted"/>
<dbReference type="InterPro" id="IPR032675">
    <property type="entry name" value="LRR_dom_sf"/>
</dbReference>
<dbReference type="EMBL" id="LXQA010114697">
    <property type="protein sequence ID" value="MCI19417.1"/>
    <property type="molecule type" value="Genomic_DNA"/>
</dbReference>
<keyword evidence="3" id="KW-1185">Reference proteome</keyword>
<sequence length="133" mass="15208">LSKLESLKIEGKLPDVSVLPPQWKQKLSSLKYLEIGDVDDLEFWFKDGFPSLQKVVVYGSDLKALPGSMCDLESLQHIKMMGCHKLASLPEKMKELKLDTLEIWDCPLLVERCQKETGVDWLKISHIQNLIVK</sequence>
<comment type="caution">
    <text evidence="2">The sequence shown here is derived from an EMBL/GenBank/DDBJ whole genome shotgun (WGS) entry which is preliminary data.</text>
</comment>
<accession>A0A392Q697</accession>
<dbReference type="PANTHER" id="PTHR36766">
    <property type="entry name" value="PLANT BROAD-SPECTRUM MILDEW RESISTANCE PROTEIN RPW8"/>
    <property type="match status" value="1"/>
</dbReference>
<keyword evidence="1" id="KW-0611">Plant defense</keyword>
<evidence type="ECO:0000313" key="2">
    <source>
        <dbReference type="EMBL" id="MCI19417.1"/>
    </source>
</evidence>
<dbReference type="AlphaFoldDB" id="A0A392Q697"/>
<dbReference type="Gene3D" id="3.80.10.10">
    <property type="entry name" value="Ribonuclease Inhibitor"/>
    <property type="match status" value="1"/>
</dbReference>
<reference evidence="2 3" key="1">
    <citation type="journal article" date="2018" name="Front. Plant Sci.">
        <title>Red Clover (Trifolium pratense) and Zigzag Clover (T. medium) - A Picture of Genomic Similarities and Differences.</title>
        <authorList>
            <person name="Dluhosova J."/>
            <person name="Istvanek J."/>
            <person name="Nedelnik J."/>
            <person name="Repkova J."/>
        </authorList>
    </citation>
    <scope>NUCLEOTIDE SEQUENCE [LARGE SCALE GENOMIC DNA]</scope>
    <source>
        <strain evidence="3">cv. 10/8</strain>
        <tissue evidence="2">Leaf</tissue>
    </source>
</reference>
<dbReference type="GO" id="GO:0006952">
    <property type="term" value="P:defense response"/>
    <property type="evidence" value="ECO:0007669"/>
    <property type="project" value="UniProtKB-KW"/>
</dbReference>
<organism evidence="2 3">
    <name type="scientific">Trifolium medium</name>
    <dbReference type="NCBI Taxonomy" id="97028"/>
    <lineage>
        <taxon>Eukaryota</taxon>
        <taxon>Viridiplantae</taxon>
        <taxon>Streptophyta</taxon>
        <taxon>Embryophyta</taxon>
        <taxon>Tracheophyta</taxon>
        <taxon>Spermatophyta</taxon>
        <taxon>Magnoliopsida</taxon>
        <taxon>eudicotyledons</taxon>
        <taxon>Gunneridae</taxon>
        <taxon>Pentapetalae</taxon>
        <taxon>rosids</taxon>
        <taxon>fabids</taxon>
        <taxon>Fabales</taxon>
        <taxon>Fabaceae</taxon>
        <taxon>Papilionoideae</taxon>
        <taxon>50 kb inversion clade</taxon>
        <taxon>NPAAA clade</taxon>
        <taxon>Hologalegina</taxon>
        <taxon>IRL clade</taxon>
        <taxon>Trifolieae</taxon>
        <taxon>Trifolium</taxon>
    </lineage>
</organism>
<evidence type="ECO:0000313" key="3">
    <source>
        <dbReference type="Proteomes" id="UP000265520"/>
    </source>
</evidence>
<feature type="non-terminal residue" evidence="2">
    <location>
        <position position="1"/>
    </location>
</feature>
<dbReference type="Proteomes" id="UP000265520">
    <property type="component" value="Unassembled WGS sequence"/>
</dbReference>
<dbReference type="SUPFAM" id="SSF52058">
    <property type="entry name" value="L domain-like"/>
    <property type="match status" value="1"/>
</dbReference>